<dbReference type="GeneID" id="28852238"/>
<evidence type="ECO:0000256" key="1">
    <source>
        <dbReference type="SAM" id="Coils"/>
    </source>
</evidence>
<accession>A0A179FDJ2</accession>
<dbReference type="KEGG" id="pchm:VFPPC_09766"/>
<feature type="coiled-coil region" evidence="1">
    <location>
        <begin position="325"/>
        <end position="366"/>
    </location>
</feature>
<proteinExistence type="predicted"/>
<sequence length="651" mass="72047">MAATSPSIVDRLNHVARSGSKMPLISPTSQSSPEYELEYLQPGSDNSSRRADKHASADVSERTRFRSPITLAHKSPASRRDNSAGSSYKRGPRFMFSGPPPPISSSMMIAPQPSNLPSLKHEQNRDSYEIRQTTRTNIGRTIFEQRAHESIMYNQQPDTAWRGIRRRESALEVDIQQLLDSQVEGLVAGSKTQDVTFTTKDLDCYSDTGSSTPTGTFYSTATSKSQMPRSLYIPPVSTLEGNIVPVRQPAQRRLSGLKSARNGLSRAILSLIQLRMEESDQIDTAMAERQSALAQLSKLATRRLGIQSELAAFDGDEEEPLGKQLRELSARYGSVNQEISMLEQRLVKLRNQRRSLKDKIDDANGKREAGLSGYRGALKDVDSELTILVRRPPVLPLDPGVFDKDDGDLCDEIALTGGLEYLRLNPERRTEEMAKSWWEAELAILQKRKKQVGEDHQALEEGAALWNDVVSLVSDFESGLRRLLKEGGTSKPTVKGKEKVPTRDDLMQAQLKDMSGVLKELEQAMRQAEIHGWNLLICAIGAELEAFREAQDILISMLASQGLGGELATRSEVSIGEEPDVMDRRDDVPEGGNGDASADLIRPCSNQLDQSGTPIIQEDSLKSLHTDGDGDHSRSQDSENEVPLEFLAEHD</sequence>
<keyword evidence="4" id="KW-1185">Reference proteome</keyword>
<dbReference type="EMBL" id="LSBJ02000006">
    <property type="protein sequence ID" value="OAQ63574.1"/>
    <property type="molecule type" value="Genomic_DNA"/>
</dbReference>
<evidence type="ECO:0000313" key="4">
    <source>
        <dbReference type="Proteomes" id="UP000078397"/>
    </source>
</evidence>
<name>A0A179FDJ2_METCM</name>
<evidence type="ECO:0000313" key="3">
    <source>
        <dbReference type="EMBL" id="OAQ63574.1"/>
    </source>
</evidence>
<keyword evidence="1" id="KW-0175">Coiled coil</keyword>
<feature type="compositionally biased region" description="Basic and acidic residues" evidence="2">
    <location>
        <begin position="619"/>
        <end position="637"/>
    </location>
</feature>
<gene>
    <name evidence="3" type="ORF">VFPPC_09766</name>
</gene>
<protein>
    <submittedName>
        <fullName evidence="3">Autophagy-related protein 28</fullName>
    </submittedName>
</protein>
<dbReference type="AlphaFoldDB" id="A0A179FDJ2"/>
<feature type="compositionally biased region" description="Polar residues" evidence="2">
    <location>
        <begin position="604"/>
        <end position="614"/>
    </location>
</feature>
<feature type="region of interest" description="Disordered" evidence="2">
    <location>
        <begin position="1"/>
        <end position="94"/>
    </location>
</feature>
<evidence type="ECO:0000256" key="2">
    <source>
        <dbReference type="SAM" id="MobiDB-lite"/>
    </source>
</evidence>
<organism evidence="3 4">
    <name type="scientific">Pochonia chlamydosporia 170</name>
    <dbReference type="NCBI Taxonomy" id="1380566"/>
    <lineage>
        <taxon>Eukaryota</taxon>
        <taxon>Fungi</taxon>
        <taxon>Dikarya</taxon>
        <taxon>Ascomycota</taxon>
        <taxon>Pezizomycotina</taxon>
        <taxon>Sordariomycetes</taxon>
        <taxon>Hypocreomycetidae</taxon>
        <taxon>Hypocreales</taxon>
        <taxon>Clavicipitaceae</taxon>
        <taxon>Pochonia</taxon>
    </lineage>
</organism>
<comment type="caution">
    <text evidence="3">The sequence shown here is derived from an EMBL/GenBank/DDBJ whole genome shotgun (WGS) entry which is preliminary data.</text>
</comment>
<dbReference type="OrthoDB" id="5342758at2759"/>
<dbReference type="RefSeq" id="XP_018141154.1">
    <property type="nucleotide sequence ID" value="XM_018288244.1"/>
</dbReference>
<dbReference type="Proteomes" id="UP000078397">
    <property type="component" value="Unassembled WGS sequence"/>
</dbReference>
<dbReference type="STRING" id="1380566.A0A179FDJ2"/>
<feature type="compositionally biased region" description="Basic and acidic residues" evidence="2">
    <location>
        <begin position="47"/>
        <end position="64"/>
    </location>
</feature>
<feature type="region of interest" description="Disordered" evidence="2">
    <location>
        <begin position="571"/>
        <end position="651"/>
    </location>
</feature>
<reference evidence="3 4" key="1">
    <citation type="journal article" date="2016" name="PLoS Pathog.">
        <title>Biosynthesis of antibiotic leucinostatins in bio-control fungus Purpureocillium lilacinum and their inhibition on phytophthora revealed by genome mining.</title>
        <authorList>
            <person name="Wang G."/>
            <person name="Liu Z."/>
            <person name="Lin R."/>
            <person name="Li E."/>
            <person name="Mao Z."/>
            <person name="Ling J."/>
            <person name="Yang Y."/>
            <person name="Yin W.B."/>
            <person name="Xie B."/>
        </authorList>
    </citation>
    <scope>NUCLEOTIDE SEQUENCE [LARGE SCALE GENOMIC DNA]</scope>
    <source>
        <strain evidence="3">170</strain>
    </source>
</reference>